<gene>
    <name evidence="4" type="ORF">PAI11_08910</name>
</gene>
<protein>
    <submittedName>
        <fullName evidence="4">Hemagglutinin protein</fullName>
    </submittedName>
</protein>
<dbReference type="PATRIC" id="fig|1097667.3.peg.888"/>
<dbReference type="RefSeq" id="WP_007571337.1">
    <property type="nucleotide sequence ID" value="NZ_AGUD01000040.1"/>
</dbReference>
<comment type="caution">
    <text evidence="4">The sequence shown here is derived from an EMBL/GenBank/DDBJ whole genome shotgun (WGS) entry which is preliminary data.</text>
</comment>
<feature type="compositionally biased region" description="Pro residues" evidence="1">
    <location>
        <begin position="203"/>
        <end position="218"/>
    </location>
</feature>
<evidence type="ECO:0000256" key="2">
    <source>
        <dbReference type="SAM" id="SignalP"/>
    </source>
</evidence>
<evidence type="ECO:0000259" key="3">
    <source>
        <dbReference type="Pfam" id="PF10633"/>
    </source>
</evidence>
<feature type="compositionally biased region" description="Low complexity" evidence="1">
    <location>
        <begin position="219"/>
        <end position="231"/>
    </location>
</feature>
<dbReference type="Pfam" id="PF10633">
    <property type="entry name" value="NPCBM_assoc"/>
    <property type="match status" value="1"/>
</dbReference>
<evidence type="ECO:0000313" key="5">
    <source>
        <dbReference type="Proteomes" id="UP000005143"/>
    </source>
</evidence>
<accession>H0E278</accession>
<feature type="signal peptide" evidence="2">
    <location>
        <begin position="1"/>
        <end position="20"/>
    </location>
</feature>
<dbReference type="Proteomes" id="UP000005143">
    <property type="component" value="Unassembled WGS sequence"/>
</dbReference>
<name>H0E278_9ACTN</name>
<evidence type="ECO:0000313" key="4">
    <source>
        <dbReference type="EMBL" id="EHN12215.1"/>
    </source>
</evidence>
<dbReference type="InterPro" id="IPR018905">
    <property type="entry name" value="A-galactase_NEW3"/>
</dbReference>
<evidence type="ECO:0000256" key="1">
    <source>
        <dbReference type="SAM" id="MobiDB-lite"/>
    </source>
</evidence>
<feature type="region of interest" description="Disordered" evidence="1">
    <location>
        <begin position="203"/>
        <end position="235"/>
    </location>
</feature>
<keyword evidence="5" id="KW-1185">Reference proteome</keyword>
<feature type="domain" description="Alpha-galactosidase NEW3" evidence="3">
    <location>
        <begin position="248"/>
        <end position="312"/>
    </location>
</feature>
<reference evidence="4 5" key="1">
    <citation type="journal article" date="2013" name="Biodegradation">
        <title>Quantitative proteomic analysis of ibuprofen-degrading Patulibacter sp. strain I11.</title>
        <authorList>
            <person name="Almeida B."/>
            <person name="Kjeldal H."/>
            <person name="Lolas I."/>
            <person name="Knudsen A.D."/>
            <person name="Carvalho G."/>
            <person name="Nielsen K.L."/>
            <person name="Barreto Crespo M.T."/>
            <person name="Stensballe A."/>
            <person name="Nielsen J.L."/>
        </authorList>
    </citation>
    <scope>NUCLEOTIDE SEQUENCE [LARGE SCALE GENOMIC DNA]</scope>
    <source>
        <strain evidence="4 5">I11</strain>
    </source>
</reference>
<sequence length="336" mass="33356">MAVGAGAAALALVAAPGASAASVPLTITFGSGTTTIGSLPALTTATTAAPATLAGQIDATTYQASFPASGIALPSATRTGVSFGTSGTGDLTVAFTPSAFTGTINTSTLSLDLTGTIGYAYTAKIGTATYGCTSSSPVTLAGGPLDLTTGTYSVSGTHPNLPPTPVDLASAPFCLTGLTPKVTGSTNAQFAGKLAIPGLIPATVPPGVPPTTPPPAKPPTTASPATTSPTTKRPKLRLTLGKLAPVARGEQVTLTIKLSNPGSARARGVAVRITPPKGVRASKATLRFSSLPRKRTRTLRVRLRATDRAAVSSTVAVSATAGGGLRASRTRTLRVR</sequence>
<keyword evidence="2" id="KW-0732">Signal</keyword>
<dbReference type="EMBL" id="AGUD01000040">
    <property type="protein sequence ID" value="EHN12215.1"/>
    <property type="molecule type" value="Genomic_DNA"/>
</dbReference>
<dbReference type="AlphaFoldDB" id="H0E278"/>
<proteinExistence type="predicted"/>
<organism evidence="4 5">
    <name type="scientific">Patulibacter medicamentivorans</name>
    <dbReference type="NCBI Taxonomy" id="1097667"/>
    <lineage>
        <taxon>Bacteria</taxon>
        <taxon>Bacillati</taxon>
        <taxon>Actinomycetota</taxon>
        <taxon>Thermoleophilia</taxon>
        <taxon>Solirubrobacterales</taxon>
        <taxon>Patulibacteraceae</taxon>
        <taxon>Patulibacter</taxon>
    </lineage>
</organism>
<feature type="chain" id="PRO_5003531715" evidence="2">
    <location>
        <begin position="21"/>
        <end position="336"/>
    </location>
</feature>